<reference evidence="1 2" key="1">
    <citation type="submission" date="2020-12" db="EMBL/GenBank/DDBJ databases">
        <title>Complete genome sequence of Burkholderia anthina BJQ0011.</title>
        <authorList>
            <person name="Xu Y."/>
        </authorList>
    </citation>
    <scope>NUCLEOTIDE SEQUENCE [LARGE SCALE GENOMIC DNA]</scope>
    <source>
        <strain evidence="1 2">BJQ0011</strain>
    </source>
</reference>
<accession>A0A7T6VL82</accession>
<organism evidence="1 2">
    <name type="scientific">Burkholderia anthina</name>
    <dbReference type="NCBI Taxonomy" id="179879"/>
    <lineage>
        <taxon>Bacteria</taxon>
        <taxon>Pseudomonadati</taxon>
        <taxon>Pseudomonadota</taxon>
        <taxon>Betaproteobacteria</taxon>
        <taxon>Burkholderiales</taxon>
        <taxon>Burkholderiaceae</taxon>
        <taxon>Burkholderia</taxon>
        <taxon>Burkholderia cepacia complex</taxon>
    </lineage>
</organism>
<proteinExistence type="predicted"/>
<gene>
    <name evidence="1" type="ORF">JFN94_18855</name>
</gene>
<dbReference type="AlphaFoldDB" id="A0A7T6VL82"/>
<protein>
    <submittedName>
        <fullName evidence="1">Transporter</fullName>
    </submittedName>
</protein>
<evidence type="ECO:0000313" key="1">
    <source>
        <dbReference type="EMBL" id="QQK05939.1"/>
    </source>
</evidence>
<name>A0A7T6VL82_9BURK</name>
<dbReference type="Proteomes" id="UP000596205">
    <property type="component" value="Chromosome 2"/>
</dbReference>
<evidence type="ECO:0000313" key="2">
    <source>
        <dbReference type="Proteomes" id="UP000596205"/>
    </source>
</evidence>
<dbReference type="KEGG" id="bann:JFN94_18855"/>
<dbReference type="RefSeq" id="WP_175751122.1">
    <property type="nucleotide sequence ID" value="NZ_CADEPR010000016.1"/>
</dbReference>
<dbReference type="EMBL" id="CP066770">
    <property type="protein sequence ID" value="QQK05939.1"/>
    <property type="molecule type" value="Genomic_DNA"/>
</dbReference>
<sequence>MVPLAHAGSQLLPGISTGLPLGAPLPPGIYSVTQLNYGWRGSSPTVGVGVGIPSWLIWSTPWTVAGGRLLLDTVTAVANVDVKGYHGYTGAGNTYIDAQLKWDLGGGLSAGVQSGVFLPVRNDLTSLGVTRNFYSLMEIAAVTYEHNGWEFDATGIYGTGKHGSELGENAAPQWTNFDLTAFKRVGKWELGGIAFGSDDLTSPVAGYQKQSQVALGALVGYRIGHDTLQLKASRDVTETGYTGHETRVWMNFIVPLWSQK</sequence>